<feature type="compositionally biased region" description="Basic residues" evidence="1">
    <location>
        <begin position="1"/>
        <end position="12"/>
    </location>
</feature>
<dbReference type="Pfam" id="PF12689">
    <property type="entry name" value="Acid_PPase"/>
    <property type="match status" value="1"/>
</dbReference>
<dbReference type="InterPro" id="IPR023214">
    <property type="entry name" value="HAD_sf"/>
</dbReference>
<dbReference type="PANTHER" id="PTHR17901">
    <property type="entry name" value="MAGNESIUM-DEPENDENT PHOSPHATASE 1 MDP1"/>
    <property type="match status" value="1"/>
</dbReference>
<evidence type="ECO:0000313" key="2">
    <source>
        <dbReference type="EMBL" id="CAB9526455.1"/>
    </source>
</evidence>
<comment type="caution">
    <text evidence="2">The sequence shown here is derived from an EMBL/GenBank/DDBJ whole genome shotgun (WGS) entry which is preliminary data.</text>
</comment>
<gene>
    <name evidence="2" type="ORF">SEMRO_1831_G300380.1</name>
</gene>
<name>A0A9N8EU74_9STRA</name>
<dbReference type="GO" id="GO:0003993">
    <property type="term" value="F:acid phosphatase activity"/>
    <property type="evidence" value="ECO:0007669"/>
    <property type="project" value="TreeGrafter"/>
</dbReference>
<dbReference type="SUPFAM" id="SSF56784">
    <property type="entry name" value="HAD-like"/>
    <property type="match status" value="1"/>
</dbReference>
<keyword evidence="3" id="KW-1185">Reference proteome</keyword>
<dbReference type="PANTHER" id="PTHR17901:SF14">
    <property type="entry name" value="MAGNESIUM-DEPENDENT PHOSPHATASE 1"/>
    <property type="match status" value="1"/>
</dbReference>
<dbReference type="AlphaFoldDB" id="A0A9N8EU74"/>
<feature type="region of interest" description="Disordered" evidence="1">
    <location>
        <begin position="1"/>
        <end position="27"/>
    </location>
</feature>
<organism evidence="2 3">
    <name type="scientific">Seminavis robusta</name>
    <dbReference type="NCBI Taxonomy" id="568900"/>
    <lineage>
        <taxon>Eukaryota</taxon>
        <taxon>Sar</taxon>
        <taxon>Stramenopiles</taxon>
        <taxon>Ochrophyta</taxon>
        <taxon>Bacillariophyta</taxon>
        <taxon>Bacillariophyceae</taxon>
        <taxon>Bacillariophycidae</taxon>
        <taxon>Naviculales</taxon>
        <taxon>Naviculaceae</taxon>
        <taxon>Seminavis</taxon>
    </lineage>
</organism>
<dbReference type="SFLD" id="SFLDG01129">
    <property type="entry name" value="C1.5:_HAD__Beta-PGM__Phosphata"/>
    <property type="match status" value="1"/>
</dbReference>
<dbReference type="OrthoDB" id="2865258at2759"/>
<dbReference type="NCBIfam" id="TIGR01685">
    <property type="entry name" value="MDP-1"/>
    <property type="match status" value="1"/>
</dbReference>
<sequence>MGKTNRQKRHKTSQQSEERTENDASAKPPLRLAVFDLDYTIWQPEMYQLYGEPTLKPIDNKYNKRLSAQVLKEARTTKAGYILTDRRNSPMRVFGGAAVALSEIERLKAAGVDIQAAVASKTDAPSWARICMDHLVIDNDCTTTLISCFDNGHLVEISYGSKRQHLTRLHKKTGIPFEQMAFFDNESGNIRSVSALGVKCFYTPRGMQIQDWNKAKECFELLPAPTNTTTTLDEKESS</sequence>
<reference evidence="2" key="1">
    <citation type="submission" date="2020-06" db="EMBL/GenBank/DDBJ databases">
        <authorList>
            <consortium name="Plant Systems Biology data submission"/>
        </authorList>
    </citation>
    <scope>NUCLEOTIDE SEQUENCE</scope>
    <source>
        <strain evidence="2">D6</strain>
    </source>
</reference>
<dbReference type="InterPro" id="IPR036412">
    <property type="entry name" value="HAD-like_sf"/>
</dbReference>
<dbReference type="Proteomes" id="UP001153069">
    <property type="component" value="Unassembled WGS sequence"/>
</dbReference>
<evidence type="ECO:0000313" key="3">
    <source>
        <dbReference type="Proteomes" id="UP001153069"/>
    </source>
</evidence>
<dbReference type="InterPro" id="IPR010036">
    <property type="entry name" value="MDP_1_eu_arc"/>
</dbReference>
<dbReference type="SFLD" id="SFLDS00003">
    <property type="entry name" value="Haloacid_Dehalogenase"/>
    <property type="match status" value="1"/>
</dbReference>
<evidence type="ECO:0000256" key="1">
    <source>
        <dbReference type="SAM" id="MobiDB-lite"/>
    </source>
</evidence>
<proteinExistence type="predicted"/>
<dbReference type="Gene3D" id="3.40.50.1000">
    <property type="entry name" value="HAD superfamily/HAD-like"/>
    <property type="match status" value="1"/>
</dbReference>
<dbReference type="EMBL" id="CAICTM010001829">
    <property type="protein sequence ID" value="CAB9526455.1"/>
    <property type="molecule type" value="Genomic_DNA"/>
</dbReference>
<accession>A0A9N8EU74</accession>
<dbReference type="SFLD" id="SFLDG01131">
    <property type="entry name" value="C1.5.2:_MDP_Like"/>
    <property type="match status" value="1"/>
</dbReference>
<protein>
    <submittedName>
        <fullName evidence="2">Magnesium-dependent phosphatase 1</fullName>
    </submittedName>
</protein>